<accession>A0A6G0X3E8</accession>
<dbReference type="InterPro" id="IPR001870">
    <property type="entry name" value="B30.2/SPRY"/>
</dbReference>
<dbReference type="VEuPathDB" id="FungiDB:AeMF1_020792"/>
<dbReference type="InterPro" id="IPR050618">
    <property type="entry name" value="Ubq-SigPath_Reg"/>
</dbReference>
<organism evidence="2 3">
    <name type="scientific">Aphanomyces euteiches</name>
    <dbReference type="NCBI Taxonomy" id="100861"/>
    <lineage>
        <taxon>Eukaryota</taxon>
        <taxon>Sar</taxon>
        <taxon>Stramenopiles</taxon>
        <taxon>Oomycota</taxon>
        <taxon>Saprolegniomycetes</taxon>
        <taxon>Saprolegniales</taxon>
        <taxon>Verrucalvaceae</taxon>
        <taxon>Aphanomyces</taxon>
    </lineage>
</organism>
<dbReference type="Proteomes" id="UP000481153">
    <property type="component" value="Unassembled WGS sequence"/>
</dbReference>
<dbReference type="Gene3D" id="1.20.1280.50">
    <property type="match status" value="1"/>
</dbReference>
<dbReference type="InterPro" id="IPR013320">
    <property type="entry name" value="ConA-like_dom_sf"/>
</dbReference>
<name>A0A6G0X3E8_9STRA</name>
<dbReference type="SUPFAM" id="SSF81383">
    <property type="entry name" value="F-box domain"/>
    <property type="match status" value="1"/>
</dbReference>
<dbReference type="EMBL" id="VJMJ01000114">
    <property type="protein sequence ID" value="KAF0734435.1"/>
    <property type="molecule type" value="Genomic_DNA"/>
</dbReference>
<dbReference type="InterPro" id="IPR043136">
    <property type="entry name" value="B30.2/SPRY_sf"/>
</dbReference>
<dbReference type="InterPro" id="IPR044736">
    <property type="entry name" value="Gid1/RanBPM/SPLA_SPRY"/>
</dbReference>
<dbReference type="InterPro" id="IPR036047">
    <property type="entry name" value="F-box-like_dom_sf"/>
</dbReference>
<sequence>MALQYRAALSRSKEARAVYGSSLAPTSLGSIAALPIKGKKQTKSQRKAAAAAAKQPPPHRVIQWVEECLDEHVWELIFEHLDVRSLCHSKLVCRHFRRLGEMPLPWMYLYAAEWCGRHHPLPYAYRQCTWTQLWTMQRERHAISVPLSTRAEVNQSPDGRSIEIVNNSMLRSLQYGAVESIRSKAPLPPGPSSIALGRRVSYFEVECKTSISVGFVQLSDSPSAKRAYGFGSDAHVGWHPLSFGLHTNSCSLVFHTGEDAFTTSVEDGWTEVFPGESETLGCGYDEDSSRVFFTRNGRFLAELEVPRGNQYAAAISINDLYASVRVNWGQLPFVFALETHIVSNAP</sequence>
<dbReference type="InterPro" id="IPR001810">
    <property type="entry name" value="F-box_dom"/>
</dbReference>
<dbReference type="SMART" id="SM00256">
    <property type="entry name" value="FBOX"/>
    <property type="match status" value="1"/>
</dbReference>
<dbReference type="PANTHER" id="PTHR12864">
    <property type="entry name" value="RAN BINDING PROTEIN 9-RELATED"/>
    <property type="match status" value="1"/>
</dbReference>
<dbReference type="Pfam" id="PF00646">
    <property type="entry name" value="F-box"/>
    <property type="match status" value="1"/>
</dbReference>
<feature type="domain" description="B30.2/SPRY" evidence="1">
    <location>
        <begin position="121"/>
        <end position="333"/>
    </location>
</feature>
<evidence type="ECO:0000259" key="1">
    <source>
        <dbReference type="PROSITE" id="PS50188"/>
    </source>
</evidence>
<dbReference type="CDD" id="cd09917">
    <property type="entry name" value="F-box_SF"/>
    <property type="match status" value="1"/>
</dbReference>
<proteinExistence type="predicted"/>
<dbReference type="CDD" id="cd12885">
    <property type="entry name" value="SPRY_RanBP_like"/>
    <property type="match status" value="1"/>
</dbReference>
<reference evidence="2 3" key="1">
    <citation type="submission" date="2019-07" db="EMBL/GenBank/DDBJ databases">
        <title>Genomics analysis of Aphanomyces spp. identifies a new class of oomycete effector associated with host adaptation.</title>
        <authorList>
            <person name="Gaulin E."/>
        </authorList>
    </citation>
    <scope>NUCLEOTIDE SEQUENCE [LARGE SCALE GENOMIC DNA]</scope>
    <source>
        <strain evidence="2 3">ATCC 201684</strain>
    </source>
</reference>
<dbReference type="SUPFAM" id="SSF49899">
    <property type="entry name" value="Concanavalin A-like lectins/glucanases"/>
    <property type="match status" value="1"/>
</dbReference>
<gene>
    <name evidence="2" type="ORF">Ae201684_008895</name>
</gene>
<evidence type="ECO:0000313" key="3">
    <source>
        <dbReference type="Proteomes" id="UP000481153"/>
    </source>
</evidence>
<dbReference type="PROSITE" id="PS50188">
    <property type="entry name" value="B302_SPRY"/>
    <property type="match status" value="1"/>
</dbReference>
<keyword evidence="3" id="KW-1185">Reference proteome</keyword>
<comment type="caution">
    <text evidence="2">The sequence shown here is derived from an EMBL/GenBank/DDBJ whole genome shotgun (WGS) entry which is preliminary data.</text>
</comment>
<evidence type="ECO:0000313" key="2">
    <source>
        <dbReference type="EMBL" id="KAF0734435.1"/>
    </source>
</evidence>
<protein>
    <recommendedName>
        <fullName evidence="1">B30.2/SPRY domain-containing protein</fullName>
    </recommendedName>
</protein>
<dbReference type="AlphaFoldDB" id="A0A6G0X3E8"/>
<dbReference type="Gene3D" id="2.60.120.920">
    <property type="match status" value="1"/>
</dbReference>